<dbReference type="EMBL" id="CP001816">
    <property type="protein sequence ID" value="ACZ13013.1"/>
    <property type="molecule type" value="Genomic_DNA"/>
</dbReference>
<gene>
    <name evidence="5" type="ordered locus">Sdel_0923</name>
    <name evidence="6" type="ordered locus">Sdel_0933</name>
    <name evidence="7" type="ordered locus">Sdel_0943</name>
    <name evidence="8" type="ordered locus">Sdel_1007</name>
    <name evidence="9" type="ordered locus">Sdel_1245</name>
    <name evidence="10" type="ordered locus">Sdel_1255</name>
    <name evidence="11" type="ordered locus">Sdel_1257</name>
    <name evidence="12" type="ordered locus">Sdel_1998</name>
</gene>
<dbReference type="GO" id="GO:0005524">
    <property type="term" value="F:ATP binding"/>
    <property type="evidence" value="ECO:0007669"/>
    <property type="project" value="UniProtKB-KW"/>
</dbReference>
<dbReference type="KEGG" id="sdl:Sdel_1007"/>
<dbReference type="KEGG" id="sdl:Sdel_1255"/>
<dbReference type="PIRSF" id="PIRSF003073">
    <property type="entry name" value="DNAC_TnpB_IstB"/>
    <property type="match status" value="1"/>
</dbReference>
<dbReference type="EMBL" id="CP001816">
    <property type="protein sequence ID" value="ACZ11973.1"/>
    <property type="molecule type" value="Genomic_DNA"/>
</dbReference>
<accession>D1B1I3</accession>
<organism evidence="5 13">
    <name type="scientific">Sulfurospirillum deleyianum (strain ATCC 51133 / DSM 6946 / 5175)</name>
    <dbReference type="NCBI Taxonomy" id="525898"/>
    <lineage>
        <taxon>Bacteria</taxon>
        <taxon>Pseudomonadati</taxon>
        <taxon>Campylobacterota</taxon>
        <taxon>Epsilonproteobacteria</taxon>
        <taxon>Campylobacterales</taxon>
        <taxon>Sulfurospirillaceae</taxon>
        <taxon>Sulfurospirillum</taxon>
    </lineage>
</organism>
<evidence type="ECO:0000313" key="5">
    <source>
        <dbReference type="EMBL" id="ACZ11953.1"/>
    </source>
</evidence>
<comment type="similarity">
    <text evidence="1">Belongs to the IS21/IS1162 putative ATP-binding protein family.</text>
</comment>
<dbReference type="OrthoDB" id="8150723at2"/>
<evidence type="ECO:0000313" key="12">
    <source>
        <dbReference type="EMBL" id="ACZ13013.1"/>
    </source>
</evidence>
<evidence type="ECO:0000313" key="10">
    <source>
        <dbReference type="EMBL" id="ACZ12277.1"/>
    </source>
</evidence>
<dbReference type="KEGG" id="sdl:Sdel_0923"/>
<reference evidence="5 13" key="2">
    <citation type="journal article" date="2010" name="Stand. Genomic Sci.">
        <title>Complete genome sequence of Sulfurospirillum deleyianum type strain (5175).</title>
        <authorList>
            <person name="Sikorski J."/>
            <person name="Lapidus A."/>
            <person name="Copeland A."/>
            <person name="Glavina Del Rio T."/>
            <person name="Nolan M."/>
            <person name="Lucas S."/>
            <person name="Chen F."/>
            <person name="Tice H."/>
            <person name="Cheng J.F."/>
            <person name="Saunders E."/>
            <person name="Bruce D."/>
            <person name="Goodwin L."/>
            <person name="Pitluck S."/>
            <person name="Ovchinnikova G."/>
            <person name="Pati A."/>
            <person name="Ivanova N."/>
            <person name="Mavromatis K."/>
            <person name="Chen A."/>
            <person name="Palaniappan K."/>
            <person name="Chain P."/>
            <person name="Land M."/>
            <person name="Hauser L."/>
            <person name="Chang Y.J."/>
            <person name="Jeffries C.D."/>
            <person name="Brettin T."/>
            <person name="Detter J.C."/>
            <person name="Han C."/>
            <person name="Rohde M."/>
            <person name="Lang E."/>
            <person name="Spring S."/>
            <person name="Goker M."/>
            <person name="Bristow J."/>
            <person name="Eisen J.A."/>
            <person name="Markowitz V."/>
            <person name="Hugenholtz P."/>
            <person name="Kyrpides N.C."/>
            <person name="Klenk H.P."/>
        </authorList>
    </citation>
    <scope>NUCLEOTIDE SEQUENCE [LARGE SCALE GENOMIC DNA]</scope>
    <source>
        <strain evidence="13">ATCC 51133 / DSM 6946 / 5175</strain>
        <strain evidence="5">DSM 6946</strain>
    </source>
</reference>
<dbReference type="Proteomes" id="UP000002222">
    <property type="component" value="Chromosome"/>
</dbReference>
<dbReference type="InterPro" id="IPR028350">
    <property type="entry name" value="DNAC/IstB-like"/>
</dbReference>
<feature type="domain" description="AAA+ ATPase" evidence="4">
    <location>
        <begin position="99"/>
        <end position="234"/>
    </location>
</feature>
<dbReference type="EMBL" id="CP001816">
    <property type="protein sequence ID" value="ACZ12277.1"/>
    <property type="molecule type" value="Genomic_DNA"/>
</dbReference>
<dbReference type="AlphaFoldDB" id="D1B1I3"/>
<dbReference type="EMBL" id="CP001816">
    <property type="protein sequence ID" value="ACZ11953.1"/>
    <property type="molecule type" value="Genomic_DNA"/>
</dbReference>
<evidence type="ECO:0000259" key="4">
    <source>
        <dbReference type="SMART" id="SM00382"/>
    </source>
</evidence>
<keyword evidence="2" id="KW-0547">Nucleotide-binding</keyword>
<dbReference type="NCBIfam" id="NF038214">
    <property type="entry name" value="IS21_help_AAA"/>
    <property type="match status" value="1"/>
</dbReference>
<dbReference type="KEGG" id="sdl:Sdel_0943"/>
<evidence type="ECO:0000313" key="8">
    <source>
        <dbReference type="EMBL" id="ACZ12032.1"/>
    </source>
</evidence>
<evidence type="ECO:0000313" key="9">
    <source>
        <dbReference type="EMBL" id="ACZ12267.1"/>
    </source>
</evidence>
<dbReference type="GO" id="GO:0006260">
    <property type="term" value="P:DNA replication"/>
    <property type="evidence" value="ECO:0007669"/>
    <property type="project" value="TreeGrafter"/>
</dbReference>
<evidence type="ECO:0000313" key="6">
    <source>
        <dbReference type="EMBL" id="ACZ11963.1"/>
    </source>
</evidence>
<dbReference type="EMBL" id="CP001816">
    <property type="protein sequence ID" value="ACZ12032.1"/>
    <property type="molecule type" value="Genomic_DNA"/>
</dbReference>
<keyword evidence="3 5" id="KW-0067">ATP-binding</keyword>
<dbReference type="Gene3D" id="3.40.50.300">
    <property type="entry name" value="P-loop containing nucleotide triphosphate hydrolases"/>
    <property type="match status" value="1"/>
</dbReference>
<dbReference type="KEGG" id="sdl:Sdel_0933"/>
<dbReference type="InterPro" id="IPR027417">
    <property type="entry name" value="P-loop_NTPase"/>
</dbReference>
<evidence type="ECO:0000313" key="13">
    <source>
        <dbReference type="Proteomes" id="UP000002222"/>
    </source>
</evidence>
<evidence type="ECO:0000256" key="3">
    <source>
        <dbReference type="ARBA" id="ARBA00022840"/>
    </source>
</evidence>
<dbReference type="EMBL" id="CP001816">
    <property type="protein sequence ID" value="ACZ12278.1"/>
    <property type="molecule type" value="Genomic_DNA"/>
</dbReference>
<dbReference type="NCBIfam" id="NF006616">
    <property type="entry name" value="PRK09183.1"/>
    <property type="match status" value="1"/>
</dbReference>
<reference evidence="13" key="1">
    <citation type="submission" date="2009-11" db="EMBL/GenBank/DDBJ databases">
        <title>The complete genome of Sulfurospirillum deleyianum DSM 6946.</title>
        <authorList>
            <consortium name="US DOE Joint Genome Institute (JGI-PGF)"/>
            <person name="Lucas S."/>
            <person name="Copeland A."/>
            <person name="Lapidus A."/>
            <person name="Glavina del Rio T."/>
            <person name="Dalin E."/>
            <person name="Tice H."/>
            <person name="Bruce D."/>
            <person name="Goodwin L."/>
            <person name="Pitluck S."/>
            <person name="Kyrpides N."/>
            <person name="Mavromatis K."/>
            <person name="Ivanova N."/>
            <person name="Ovchinnikova G."/>
            <person name="Munk A.C."/>
            <person name="Lu M."/>
            <person name="Brettin T."/>
            <person name="Detter J.C."/>
            <person name="Han C."/>
            <person name="Tapia R."/>
            <person name="Larimer F."/>
            <person name="Land M."/>
            <person name="Hauser L."/>
            <person name="Markowitz V."/>
            <person name="Cheng J.F."/>
            <person name="Hugenholtz P."/>
            <person name="Woyke T."/>
            <person name="Wu D."/>
            <person name="Aumann P."/>
            <person name="Schneider S."/>
            <person name="Lang E."/>
            <person name="Spring S."/>
            <person name="Klenk H.P."/>
            <person name="Eisen J.A."/>
        </authorList>
    </citation>
    <scope>NUCLEOTIDE SEQUENCE [LARGE SCALE GENOMIC DNA]</scope>
    <source>
        <strain evidence="13">ATCC 51133 / DSM 6946 / 5175</strain>
    </source>
</reference>
<dbReference type="KEGG" id="sdl:Sdel_1257"/>
<protein>
    <submittedName>
        <fullName evidence="5">IstB domain protein ATP-binding protein</fullName>
    </submittedName>
</protein>
<keyword evidence="13" id="KW-1185">Reference proteome</keyword>
<dbReference type="PANTHER" id="PTHR30050">
    <property type="entry name" value="CHROMOSOMAL REPLICATION INITIATOR PROTEIN DNAA"/>
    <property type="match status" value="1"/>
</dbReference>
<proteinExistence type="inferred from homology"/>
<dbReference type="InterPro" id="IPR047661">
    <property type="entry name" value="IstB"/>
</dbReference>
<dbReference type="Pfam" id="PF01695">
    <property type="entry name" value="IstB_IS21"/>
    <property type="match status" value="1"/>
</dbReference>
<evidence type="ECO:0000313" key="7">
    <source>
        <dbReference type="EMBL" id="ACZ11973.1"/>
    </source>
</evidence>
<dbReference type="KEGG" id="sdl:Sdel_1245"/>
<dbReference type="EMBL" id="CP001816">
    <property type="protein sequence ID" value="ACZ11963.1"/>
    <property type="molecule type" value="Genomic_DNA"/>
</dbReference>
<evidence type="ECO:0000313" key="11">
    <source>
        <dbReference type="EMBL" id="ACZ12278.1"/>
    </source>
</evidence>
<dbReference type="RefSeq" id="WP_012856717.1">
    <property type="nucleotide sequence ID" value="NC_013512.1"/>
</dbReference>
<evidence type="ECO:0000256" key="1">
    <source>
        <dbReference type="ARBA" id="ARBA00008059"/>
    </source>
</evidence>
<dbReference type="InterPro" id="IPR003593">
    <property type="entry name" value="AAA+_ATPase"/>
</dbReference>
<dbReference type="CDD" id="cd00009">
    <property type="entry name" value="AAA"/>
    <property type="match status" value="1"/>
</dbReference>
<evidence type="ECO:0000256" key="2">
    <source>
        <dbReference type="ARBA" id="ARBA00022741"/>
    </source>
</evidence>
<dbReference type="KEGG" id="sdl:Sdel_1998"/>
<sequence>MALNTHIETLCKELQLSTVNDVHHEMANRAAKEGWKYGEYLYEILKLEANNRAVRSRATLTKMAGFPTIKTLEQFDFNFTVGVNRRQIEELSTLEFIKRNENIILLGHSGVGKTHLAIALAYQAVQKRIKARFITVADLILQMSNAKKEKRYDSFIRQAIMAPALLVIDEIGYFPMSKEDAHHFFQVISKRYERGATIVTSNLVFSQWSGIFANDKVVTTAILDRLLHHSHIINILGDSFRLKEKKDEGIVDSDLYKFKAKNSVKGEEITQGA</sequence>
<dbReference type="STRING" id="525898.Sdel_0923"/>
<dbReference type="SMART" id="SM00382">
    <property type="entry name" value="AAA"/>
    <property type="match status" value="1"/>
</dbReference>
<dbReference type="EMBL" id="CP001816">
    <property type="protein sequence ID" value="ACZ12267.1"/>
    <property type="molecule type" value="Genomic_DNA"/>
</dbReference>
<dbReference type="HOGENOM" id="CLU_062999_1_0_7"/>
<dbReference type="InterPro" id="IPR002611">
    <property type="entry name" value="IstB_ATP-bd"/>
</dbReference>
<name>D1B1I3_SULD5</name>
<dbReference type="eggNOG" id="COG1484">
    <property type="taxonomic scope" value="Bacteria"/>
</dbReference>
<dbReference type="SUPFAM" id="SSF52540">
    <property type="entry name" value="P-loop containing nucleoside triphosphate hydrolases"/>
    <property type="match status" value="1"/>
</dbReference>
<dbReference type="PANTHER" id="PTHR30050:SF4">
    <property type="entry name" value="ATP-BINDING PROTEIN RV3427C IN INSERTION SEQUENCE-RELATED"/>
    <property type="match status" value="1"/>
</dbReference>